<dbReference type="AlphaFoldDB" id="A0A9X5EDQ8"/>
<evidence type="ECO:0000313" key="2">
    <source>
        <dbReference type="EMBL" id="NHC37947.1"/>
    </source>
</evidence>
<dbReference type="OrthoDB" id="486520at2"/>
<gene>
    <name evidence="2" type="ORF">QH73_0025545</name>
</gene>
<evidence type="ECO:0000313" key="3">
    <source>
        <dbReference type="Proteomes" id="UP000031532"/>
    </source>
</evidence>
<name>A0A9X5EDQ8_9CYAN</name>
<evidence type="ECO:0000256" key="1">
    <source>
        <dbReference type="SAM" id="MobiDB-lite"/>
    </source>
</evidence>
<organism evidence="2 3">
    <name type="scientific">Scytonema millei VB511283</name>
    <dbReference type="NCBI Taxonomy" id="1245923"/>
    <lineage>
        <taxon>Bacteria</taxon>
        <taxon>Bacillati</taxon>
        <taxon>Cyanobacteriota</taxon>
        <taxon>Cyanophyceae</taxon>
        <taxon>Nostocales</taxon>
        <taxon>Scytonemataceae</taxon>
        <taxon>Scytonema</taxon>
    </lineage>
</organism>
<dbReference type="EMBL" id="JTJC03000016">
    <property type="protein sequence ID" value="NHC37947.1"/>
    <property type="molecule type" value="Genomic_DNA"/>
</dbReference>
<proteinExistence type="predicted"/>
<protein>
    <submittedName>
        <fullName evidence="2">Uncharacterized protein</fullName>
    </submittedName>
</protein>
<comment type="caution">
    <text evidence="2">The sequence shown here is derived from an EMBL/GenBank/DDBJ whole genome shotgun (WGS) entry which is preliminary data.</text>
</comment>
<dbReference type="Proteomes" id="UP000031532">
    <property type="component" value="Unassembled WGS sequence"/>
</dbReference>
<accession>A0A9X5EDQ8</accession>
<sequence length="179" mass="19436">MANRKSVEQLKRQLQYAQNKAAYKPPAREEGAPTRRSPRTPYAYKPMQIAAGEAAKRYLVQASKEAVEFFGVANLRLQDAGAQEPLPRGAQPAKVKAVVADGTPNLVKAVASKRPYIRYVRGERGSRVQSTFTAPISIQSVAALDDEVRAVFTAVKGKLGGAYGRVSFEPERFVLTGSG</sequence>
<dbReference type="RefSeq" id="WP_132867561.1">
    <property type="nucleotide sequence ID" value="NZ_JTJC03000016.1"/>
</dbReference>
<keyword evidence="3" id="KW-1185">Reference proteome</keyword>
<feature type="region of interest" description="Disordered" evidence="1">
    <location>
        <begin position="17"/>
        <end position="43"/>
    </location>
</feature>
<reference evidence="2 3" key="1">
    <citation type="journal article" date="2015" name="Genome Announc.">
        <title>Draft Genome Sequence of the Terrestrial Cyanobacterium Scytonema millei VB511283, Isolated from Eastern India.</title>
        <authorList>
            <person name="Sen D."/>
            <person name="Chandrababunaidu M.M."/>
            <person name="Singh D."/>
            <person name="Sanghi N."/>
            <person name="Ghorai A."/>
            <person name="Mishra G.P."/>
            <person name="Madduluri M."/>
            <person name="Adhikary S.P."/>
            <person name="Tripathy S."/>
        </authorList>
    </citation>
    <scope>NUCLEOTIDE SEQUENCE [LARGE SCALE GENOMIC DNA]</scope>
    <source>
        <strain evidence="2 3">VB511283</strain>
    </source>
</reference>